<evidence type="ECO:0000313" key="2">
    <source>
        <dbReference type="EMBL" id="RYR48007.1"/>
    </source>
</evidence>
<organism evidence="2 3">
    <name type="scientific">Arachis hypogaea</name>
    <name type="common">Peanut</name>
    <dbReference type="NCBI Taxonomy" id="3818"/>
    <lineage>
        <taxon>Eukaryota</taxon>
        <taxon>Viridiplantae</taxon>
        <taxon>Streptophyta</taxon>
        <taxon>Embryophyta</taxon>
        <taxon>Tracheophyta</taxon>
        <taxon>Spermatophyta</taxon>
        <taxon>Magnoliopsida</taxon>
        <taxon>eudicotyledons</taxon>
        <taxon>Gunneridae</taxon>
        <taxon>Pentapetalae</taxon>
        <taxon>rosids</taxon>
        <taxon>fabids</taxon>
        <taxon>Fabales</taxon>
        <taxon>Fabaceae</taxon>
        <taxon>Papilionoideae</taxon>
        <taxon>50 kb inversion clade</taxon>
        <taxon>dalbergioids sensu lato</taxon>
        <taxon>Dalbergieae</taxon>
        <taxon>Pterocarpus clade</taxon>
        <taxon>Arachis</taxon>
    </lineage>
</organism>
<sequence>MYLNFRPSSMLESAFHLQFYRGELNITVTDLVALKRGEGETIDDYMIRFKNARSRCYVSLPESEVVKIVIMGLGFYERVRQVEIMRKEKEKYKSERKLKSKSYPRKEKVSYVVMESSNEEFDFETGVDLVELKKGPPYVKILNVDKSKKYSFDISKSDQVFDVLLKDKQLIFPKIYPKVGDGMLEFLMQQKLKGQDVSLYPRCNAVFDAEAAAIFEKERKKKELAHKEEQVCRRQPTQRVEGQSSGVPRRNLSAPLSRSQALGVQWIRNCQEFRNNDA</sequence>
<evidence type="ECO:0000256" key="1">
    <source>
        <dbReference type="SAM" id="MobiDB-lite"/>
    </source>
</evidence>
<comment type="caution">
    <text evidence="2">The sequence shown here is derived from an EMBL/GenBank/DDBJ whole genome shotgun (WGS) entry which is preliminary data.</text>
</comment>
<proteinExistence type="predicted"/>
<dbReference type="Proteomes" id="UP000289738">
    <property type="component" value="Chromosome A07"/>
</dbReference>
<evidence type="ECO:0008006" key="4">
    <source>
        <dbReference type="Google" id="ProtNLM"/>
    </source>
</evidence>
<gene>
    <name evidence="2" type="ORF">Ahy_A07g033997</name>
</gene>
<name>A0A445CAL5_ARAHY</name>
<accession>A0A445CAL5</accession>
<keyword evidence="3" id="KW-1185">Reference proteome</keyword>
<dbReference type="EMBL" id="SDMP01000007">
    <property type="protein sequence ID" value="RYR48007.1"/>
    <property type="molecule type" value="Genomic_DNA"/>
</dbReference>
<dbReference type="AlphaFoldDB" id="A0A445CAL5"/>
<protein>
    <recommendedName>
        <fullName evidence="4">Retrotransposon gag domain-containing protein</fullName>
    </recommendedName>
</protein>
<evidence type="ECO:0000313" key="3">
    <source>
        <dbReference type="Proteomes" id="UP000289738"/>
    </source>
</evidence>
<reference evidence="2 3" key="1">
    <citation type="submission" date="2019-01" db="EMBL/GenBank/DDBJ databases">
        <title>Sequencing of cultivated peanut Arachis hypogaea provides insights into genome evolution and oil improvement.</title>
        <authorList>
            <person name="Chen X."/>
        </authorList>
    </citation>
    <scope>NUCLEOTIDE SEQUENCE [LARGE SCALE GENOMIC DNA]</scope>
    <source>
        <strain evidence="3">cv. Fuhuasheng</strain>
        <tissue evidence="2">Leaves</tissue>
    </source>
</reference>
<feature type="compositionally biased region" description="Polar residues" evidence="1">
    <location>
        <begin position="235"/>
        <end position="246"/>
    </location>
</feature>
<feature type="region of interest" description="Disordered" evidence="1">
    <location>
        <begin position="226"/>
        <end position="253"/>
    </location>
</feature>